<comment type="caution">
    <text evidence="1">The sequence shown here is derived from an EMBL/GenBank/DDBJ whole genome shotgun (WGS) entry which is preliminary data.</text>
</comment>
<accession>A0A8S1QBL8</accession>
<evidence type="ECO:0000313" key="1">
    <source>
        <dbReference type="EMBL" id="CAD8113159.1"/>
    </source>
</evidence>
<dbReference type="AlphaFoldDB" id="A0A8S1QBL8"/>
<organism evidence="1 2">
    <name type="scientific">Paramecium sonneborni</name>
    <dbReference type="NCBI Taxonomy" id="65129"/>
    <lineage>
        <taxon>Eukaryota</taxon>
        <taxon>Sar</taxon>
        <taxon>Alveolata</taxon>
        <taxon>Ciliophora</taxon>
        <taxon>Intramacronucleata</taxon>
        <taxon>Oligohymenophorea</taxon>
        <taxon>Peniculida</taxon>
        <taxon>Parameciidae</taxon>
        <taxon>Paramecium</taxon>
    </lineage>
</organism>
<keyword evidence="2" id="KW-1185">Reference proteome</keyword>
<dbReference type="Proteomes" id="UP000692954">
    <property type="component" value="Unassembled WGS sequence"/>
</dbReference>
<reference evidence="1" key="1">
    <citation type="submission" date="2021-01" db="EMBL/GenBank/DDBJ databases">
        <authorList>
            <consortium name="Genoscope - CEA"/>
            <person name="William W."/>
        </authorList>
    </citation>
    <scope>NUCLEOTIDE SEQUENCE</scope>
</reference>
<evidence type="ECO:0000313" key="2">
    <source>
        <dbReference type="Proteomes" id="UP000692954"/>
    </source>
</evidence>
<name>A0A8S1QBL8_9CILI</name>
<proteinExistence type="predicted"/>
<sequence length="149" mass="18077">MKSNYIQQKLVQFNDTNQIADRYKQPIRLQIKINQLFTPLEQDQETVIHIYFKFCGKGENYLNNQLKVGVMEVPRDREETTEKYRENQKEEYSENISYEFWLNQKKKEQIGFRTLHPEELIYQIISFSSLKVPINFKCYNLIQLQQIRS</sequence>
<dbReference type="EMBL" id="CAJJDN010000102">
    <property type="protein sequence ID" value="CAD8113159.1"/>
    <property type="molecule type" value="Genomic_DNA"/>
</dbReference>
<protein>
    <submittedName>
        <fullName evidence="1">Uncharacterized protein</fullName>
    </submittedName>
</protein>
<gene>
    <name evidence="1" type="ORF">PSON_ATCC_30995.1.T1020142</name>
</gene>